<evidence type="ECO:0000256" key="1">
    <source>
        <dbReference type="SAM" id="MobiDB-lite"/>
    </source>
</evidence>
<accession>A0AAU9GA88</accession>
<keyword evidence="4" id="KW-1185">Reference proteome</keyword>
<reference evidence="3 4" key="1">
    <citation type="submission" date="2024-02" db="EMBL/GenBank/DDBJ databases">
        <title>A chromosome-level genome assembly of Drosophila madeirensis, a fruit fly species endemic to Madeira island.</title>
        <authorList>
            <person name="Tomihara K."/>
            <person name="Llopart A."/>
            <person name="Yamamoto D."/>
        </authorList>
    </citation>
    <scope>NUCLEOTIDE SEQUENCE [LARGE SCALE GENOMIC DNA]</scope>
    <source>
        <strain evidence="3 4">RF1</strain>
    </source>
</reference>
<sequence>MQCTLSLSVIAVIALIFSTNMTQGAPISSSSSSISDSGAILSPTDISGEAVRQKRASADYYKGDYFICYPKSEVYGNAYGGSQRRSYDSVASPPRRLADDSFEARKDRADARRAAYTDSYGK</sequence>
<evidence type="ECO:0000313" key="4">
    <source>
        <dbReference type="Proteomes" id="UP001500889"/>
    </source>
</evidence>
<evidence type="ECO:0000256" key="2">
    <source>
        <dbReference type="SAM" id="SignalP"/>
    </source>
</evidence>
<gene>
    <name evidence="3" type="ORF">DMAD_03474</name>
</gene>
<evidence type="ECO:0008006" key="5">
    <source>
        <dbReference type="Google" id="ProtNLM"/>
    </source>
</evidence>
<name>A0AAU9GA88_DROMD</name>
<feature type="signal peptide" evidence="2">
    <location>
        <begin position="1"/>
        <end position="24"/>
    </location>
</feature>
<dbReference type="EMBL" id="AP029267">
    <property type="protein sequence ID" value="BFG04527.1"/>
    <property type="molecule type" value="Genomic_DNA"/>
</dbReference>
<feature type="region of interest" description="Disordered" evidence="1">
    <location>
        <begin position="82"/>
        <end position="104"/>
    </location>
</feature>
<dbReference type="Proteomes" id="UP001500889">
    <property type="component" value="Chromosome E"/>
</dbReference>
<dbReference type="AlphaFoldDB" id="A0AAU9GA88"/>
<evidence type="ECO:0000313" key="3">
    <source>
        <dbReference type="EMBL" id="BFG04527.1"/>
    </source>
</evidence>
<feature type="chain" id="PRO_5043897110" description="Secreted protein" evidence="2">
    <location>
        <begin position="25"/>
        <end position="122"/>
    </location>
</feature>
<organism evidence="3 4">
    <name type="scientific">Drosophila madeirensis</name>
    <name type="common">Fruit fly</name>
    <dbReference type="NCBI Taxonomy" id="30013"/>
    <lineage>
        <taxon>Eukaryota</taxon>
        <taxon>Metazoa</taxon>
        <taxon>Ecdysozoa</taxon>
        <taxon>Arthropoda</taxon>
        <taxon>Hexapoda</taxon>
        <taxon>Insecta</taxon>
        <taxon>Pterygota</taxon>
        <taxon>Neoptera</taxon>
        <taxon>Endopterygota</taxon>
        <taxon>Diptera</taxon>
        <taxon>Brachycera</taxon>
        <taxon>Muscomorpha</taxon>
        <taxon>Ephydroidea</taxon>
        <taxon>Drosophilidae</taxon>
        <taxon>Drosophila</taxon>
        <taxon>Sophophora</taxon>
    </lineage>
</organism>
<keyword evidence="2" id="KW-0732">Signal</keyword>
<proteinExistence type="predicted"/>
<protein>
    <recommendedName>
        <fullName evidence="5">Secreted protein</fullName>
    </recommendedName>
</protein>